<proteinExistence type="predicted"/>
<reference evidence="1 2" key="1">
    <citation type="submission" date="2015-01" db="EMBL/GenBank/DDBJ databases">
        <title>Genome Sequencing of Rickettsiales.</title>
        <authorList>
            <person name="Daugherty S.C."/>
            <person name="Su Q."/>
            <person name="Abolude K."/>
            <person name="Beier-Sexton M."/>
            <person name="Carlyon J.A."/>
            <person name="Carter R."/>
            <person name="Day N.P."/>
            <person name="Dumler S.J."/>
            <person name="Dyachenko V."/>
            <person name="Godinez A."/>
            <person name="Kurtti T.J."/>
            <person name="Lichay M."/>
            <person name="Mullins K.E."/>
            <person name="Ott S."/>
            <person name="Pappas-Brown V."/>
            <person name="Paris D.H."/>
            <person name="Patel P."/>
            <person name="Richards A.L."/>
            <person name="Sadzewicz L."/>
            <person name="Sears K."/>
            <person name="Seidman D."/>
            <person name="Sengamalay N."/>
            <person name="Stenos J."/>
            <person name="Tallon L.J."/>
            <person name="Vincent G."/>
            <person name="Fraser C.M."/>
            <person name="Munderloh U."/>
            <person name="Dunning-Hotopp J.C."/>
        </authorList>
    </citation>
    <scope>NUCLEOTIDE SEQUENCE [LARGE SCALE GENOMIC DNA]</scope>
    <source>
        <strain evidence="1 2">Ac/Pa</strain>
    </source>
</reference>
<accession>A0A0F3N2V2</accession>
<dbReference type="EMBL" id="LANR01000001">
    <property type="protein sequence ID" value="KJV62420.1"/>
    <property type="molecule type" value="Genomic_DNA"/>
</dbReference>
<organism evidence="1 2">
    <name type="scientific">Rickettsia amblyommatis str. Ac/Pa</name>
    <dbReference type="NCBI Taxonomy" id="1359164"/>
    <lineage>
        <taxon>Bacteria</taxon>
        <taxon>Pseudomonadati</taxon>
        <taxon>Pseudomonadota</taxon>
        <taxon>Alphaproteobacteria</taxon>
        <taxon>Rickettsiales</taxon>
        <taxon>Rickettsiaceae</taxon>
        <taxon>Rickettsieae</taxon>
        <taxon>Rickettsia</taxon>
        <taxon>spotted fever group</taxon>
    </lineage>
</organism>
<keyword evidence="2" id="KW-1185">Reference proteome</keyword>
<evidence type="ECO:0000313" key="1">
    <source>
        <dbReference type="EMBL" id="KJV62420.1"/>
    </source>
</evidence>
<dbReference type="Proteomes" id="UP000033556">
    <property type="component" value="Unassembled WGS sequence"/>
</dbReference>
<evidence type="ECO:0000313" key="2">
    <source>
        <dbReference type="Proteomes" id="UP000033556"/>
    </source>
</evidence>
<dbReference type="AlphaFoldDB" id="A0A0F3N2V2"/>
<gene>
    <name evidence="1" type="ORF">APHACPA_1447</name>
</gene>
<protein>
    <submittedName>
        <fullName evidence="1">Uncharacterized protein</fullName>
    </submittedName>
</protein>
<sequence>MNNKRAIIITNSDKKFISYLYTYNKEPYIRFCQKITFMSKKKKLGLESCSFF</sequence>
<comment type="caution">
    <text evidence="1">The sequence shown here is derived from an EMBL/GenBank/DDBJ whole genome shotgun (WGS) entry which is preliminary data.</text>
</comment>
<dbReference type="PATRIC" id="fig|1359164.3.peg.1432"/>
<name>A0A0F3N2V2_RICAM</name>